<dbReference type="EMBL" id="RQYT01000009">
    <property type="protein sequence ID" value="RRD50120.1"/>
    <property type="molecule type" value="Genomic_DNA"/>
</dbReference>
<dbReference type="PANTHER" id="PTHR30353">
    <property type="entry name" value="INNER MEMBRANE PROTEIN DEDA-RELATED"/>
    <property type="match status" value="1"/>
</dbReference>
<evidence type="ECO:0000256" key="2">
    <source>
        <dbReference type="ARBA" id="ARBA00010792"/>
    </source>
</evidence>
<comment type="subcellular location">
    <subcellularLocation>
        <location evidence="1 7">Cell membrane</location>
        <topology evidence="1 7">Multi-pass membrane protein</topology>
    </subcellularLocation>
</comment>
<evidence type="ECO:0000256" key="6">
    <source>
        <dbReference type="ARBA" id="ARBA00023136"/>
    </source>
</evidence>
<evidence type="ECO:0000259" key="8">
    <source>
        <dbReference type="Pfam" id="PF09335"/>
    </source>
</evidence>
<keyword evidence="4 7" id="KW-0812">Transmembrane</keyword>
<accession>A0A3P1WXJ8</accession>
<dbReference type="AlphaFoldDB" id="A0A3P1WXJ8"/>
<evidence type="ECO:0000256" key="7">
    <source>
        <dbReference type="RuleBase" id="RU367016"/>
    </source>
</evidence>
<keyword evidence="3 7" id="KW-1003">Cell membrane</keyword>
<keyword evidence="5 7" id="KW-1133">Transmembrane helix</keyword>
<comment type="similarity">
    <text evidence="2 7">Belongs to the DedA family.</text>
</comment>
<feature type="transmembrane region" description="Helical" evidence="7">
    <location>
        <begin position="98"/>
        <end position="124"/>
    </location>
</feature>
<dbReference type="Pfam" id="PF09335">
    <property type="entry name" value="VTT_dom"/>
    <property type="match status" value="1"/>
</dbReference>
<protein>
    <recommendedName>
        <fullName evidence="8">VTT domain-containing protein</fullName>
    </recommendedName>
</protein>
<sequence length="174" mass="19305">MNPADWQLPFWWTVFAFFVIVMLRANGTYWIGRGIIAGTGRTRWRRALETKGYQSASALINRWGPPAITLSFLVIGLQTMTNLAAGVTRMPLRRYLPAMTVGCMIWALIYGTGGLISWALLVAAWRHNPVLTAIGVVAVVTLFAAWFLRRGTAPEESLPVCVQQNRLEAPLSAD</sequence>
<feature type="transmembrane region" description="Helical" evidence="7">
    <location>
        <begin position="130"/>
        <end position="148"/>
    </location>
</feature>
<dbReference type="OrthoDB" id="3426404at2"/>
<dbReference type="InterPro" id="IPR032818">
    <property type="entry name" value="DedA-like"/>
</dbReference>
<comment type="caution">
    <text evidence="9">The sequence shown here is derived from an EMBL/GenBank/DDBJ whole genome shotgun (WGS) entry which is preliminary data.</text>
</comment>
<dbReference type="InterPro" id="IPR032816">
    <property type="entry name" value="VTT_dom"/>
</dbReference>
<dbReference type="Proteomes" id="UP000280935">
    <property type="component" value="Unassembled WGS sequence"/>
</dbReference>
<organism evidence="9 10">
    <name type="scientific">Arachnia propionica</name>
    <dbReference type="NCBI Taxonomy" id="1750"/>
    <lineage>
        <taxon>Bacteria</taxon>
        <taxon>Bacillati</taxon>
        <taxon>Actinomycetota</taxon>
        <taxon>Actinomycetes</taxon>
        <taxon>Propionibacteriales</taxon>
        <taxon>Propionibacteriaceae</taxon>
        <taxon>Arachnia</taxon>
    </lineage>
</organism>
<evidence type="ECO:0000256" key="1">
    <source>
        <dbReference type="ARBA" id="ARBA00004651"/>
    </source>
</evidence>
<feature type="domain" description="VTT" evidence="8">
    <location>
        <begin position="9"/>
        <end position="112"/>
    </location>
</feature>
<proteinExistence type="inferred from homology"/>
<name>A0A3P1WXJ8_9ACTN</name>
<dbReference type="PANTHER" id="PTHR30353:SF0">
    <property type="entry name" value="TRANSMEMBRANE PROTEIN"/>
    <property type="match status" value="1"/>
</dbReference>
<dbReference type="GO" id="GO:0005886">
    <property type="term" value="C:plasma membrane"/>
    <property type="evidence" value="ECO:0007669"/>
    <property type="project" value="UniProtKB-SubCell"/>
</dbReference>
<evidence type="ECO:0000313" key="10">
    <source>
        <dbReference type="Proteomes" id="UP000280935"/>
    </source>
</evidence>
<gene>
    <name evidence="9" type="ORF">EII35_06060</name>
</gene>
<keyword evidence="6 7" id="KW-0472">Membrane</keyword>
<comment type="caution">
    <text evidence="7">Lacks conserved residue(s) required for the propagation of feature annotation.</text>
</comment>
<reference evidence="9 10" key="1">
    <citation type="submission" date="2018-11" db="EMBL/GenBank/DDBJ databases">
        <title>Genomes From Bacteria Associated with the Canine Oral Cavity: a Test Case for Automated Genome-Based Taxonomic Assignment.</title>
        <authorList>
            <person name="Coil D.A."/>
            <person name="Jospin G."/>
            <person name="Darling A.E."/>
            <person name="Wallis C."/>
            <person name="Davis I.J."/>
            <person name="Harris S."/>
            <person name="Eisen J.A."/>
            <person name="Holcombe L.J."/>
            <person name="O'Flynn C."/>
        </authorList>
    </citation>
    <scope>NUCLEOTIDE SEQUENCE [LARGE SCALE GENOMIC DNA]</scope>
    <source>
        <strain evidence="9 10">OH2822_COT-296</strain>
    </source>
</reference>
<evidence type="ECO:0000256" key="4">
    <source>
        <dbReference type="ARBA" id="ARBA00022692"/>
    </source>
</evidence>
<dbReference type="RefSeq" id="WP_125227563.1">
    <property type="nucleotide sequence ID" value="NZ_RQYT01000009.1"/>
</dbReference>
<evidence type="ECO:0000256" key="5">
    <source>
        <dbReference type="ARBA" id="ARBA00022989"/>
    </source>
</evidence>
<evidence type="ECO:0000256" key="3">
    <source>
        <dbReference type="ARBA" id="ARBA00022475"/>
    </source>
</evidence>
<evidence type="ECO:0000313" key="9">
    <source>
        <dbReference type="EMBL" id="RRD50120.1"/>
    </source>
</evidence>